<evidence type="ECO:0000313" key="8">
    <source>
        <dbReference type="Proteomes" id="UP000697710"/>
    </source>
</evidence>
<evidence type="ECO:0000256" key="4">
    <source>
        <dbReference type="ARBA" id="ARBA00022840"/>
    </source>
</evidence>
<sequence>MDTGTAASHAEESPLIEAIGLSKAYGAVQAVQDLSLSVHRGEILGLLGPNGAGKSTTLRMLIGFQFPDVGEIRLDGRNVFREGDTARFELGYMPEQLPLYAEMPVRSYLGYFARIKGVPSPRKSVERVVERLDLGAVIGRSCGNLSRGYRQRVGLAQALLADPQVLILDEPTSGLDPNQIHDFRELIRGLGRDRAVLLSTHILPEAMAICDRVTILNRGRVVASGTPRDLAAGDSALHWARLRTTVNPGDDDVGRFGLVPEGEAGVYSVQRDLTPEEARTLLGRIVTEGWELLEWHAGAAGLEAVFRRLTLGEESAAFGDGASEGTAEQSAPDPQDPSGAIADAPADPASRTREENGIENGPKAGQGSFFPKRGGRR</sequence>
<dbReference type="Proteomes" id="UP000697710">
    <property type="component" value="Unassembled WGS sequence"/>
</dbReference>
<evidence type="ECO:0000256" key="5">
    <source>
        <dbReference type="SAM" id="MobiDB-lite"/>
    </source>
</evidence>
<protein>
    <submittedName>
        <fullName evidence="7">ABC transporter ATP-binding protein</fullName>
    </submittedName>
</protein>
<keyword evidence="3" id="KW-0547">Nucleotide-binding</keyword>
<dbReference type="GO" id="GO:0016887">
    <property type="term" value="F:ATP hydrolysis activity"/>
    <property type="evidence" value="ECO:0007669"/>
    <property type="project" value="InterPro"/>
</dbReference>
<dbReference type="InterPro" id="IPR027417">
    <property type="entry name" value="P-loop_NTPase"/>
</dbReference>
<proteinExistence type="inferred from homology"/>
<keyword evidence="4 7" id="KW-0067">ATP-binding</keyword>
<dbReference type="InterPro" id="IPR003593">
    <property type="entry name" value="AAA+_ATPase"/>
</dbReference>
<evidence type="ECO:0000256" key="2">
    <source>
        <dbReference type="ARBA" id="ARBA00022448"/>
    </source>
</evidence>
<dbReference type="PANTHER" id="PTHR43335">
    <property type="entry name" value="ABC TRANSPORTER, ATP-BINDING PROTEIN"/>
    <property type="match status" value="1"/>
</dbReference>
<evidence type="ECO:0000256" key="3">
    <source>
        <dbReference type="ARBA" id="ARBA00022741"/>
    </source>
</evidence>
<feature type="domain" description="ABC transporter" evidence="6">
    <location>
        <begin position="16"/>
        <end position="243"/>
    </location>
</feature>
<evidence type="ECO:0000259" key="6">
    <source>
        <dbReference type="PROSITE" id="PS50893"/>
    </source>
</evidence>
<dbReference type="PROSITE" id="PS50893">
    <property type="entry name" value="ABC_TRANSPORTER_2"/>
    <property type="match status" value="1"/>
</dbReference>
<name>A0A956RQ19_UNCEI</name>
<dbReference type="SUPFAM" id="SSF52540">
    <property type="entry name" value="P-loop containing nucleoside triphosphate hydrolases"/>
    <property type="match status" value="1"/>
</dbReference>
<feature type="region of interest" description="Disordered" evidence="5">
    <location>
        <begin position="318"/>
        <end position="377"/>
    </location>
</feature>
<keyword evidence="2" id="KW-0813">Transport</keyword>
<dbReference type="PANTHER" id="PTHR43335:SF4">
    <property type="entry name" value="ABC TRANSPORTER, ATP-BINDING PROTEIN"/>
    <property type="match status" value="1"/>
</dbReference>
<dbReference type="Gene3D" id="3.40.50.300">
    <property type="entry name" value="P-loop containing nucleotide triphosphate hydrolases"/>
    <property type="match status" value="1"/>
</dbReference>
<dbReference type="Pfam" id="PF00005">
    <property type="entry name" value="ABC_tran"/>
    <property type="match status" value="1"/>
</dbReference>
<dbReference type="EMBL" id="JAGQHR010000270">
    <property type="protein sequence ID" value="MCA9727962.1"/>
    <property type="molecule type" value="Genomic_DNA"/>
</dbReference>
<reference evidence="7" key="1">
    <citation type="submission" date="2020-04" db="EMBL/GenBank/DDBJ databases">
        <authorList>
            <person name="Zhang T."/>
        </authorList>
    </citation>
    <scope>NUCLEOTIDE SEQUENCE</scope>
    <source>
        <strain evidence="7">HKST-UBA01</strain>
    </source>
</reference>
<dbReference type="InterPro" id="IPR003439">
    <property type="entry name" value="ABC_transporter-like_ATP-bd"/>
</dbReference>
<dbReference type="SMART" id="SM00382">
    <property type="entry name" value="AAA"/>
    <property type="match status" value="1"/>
</dbReference>
<comment type="caution">
    <text evidence="7">The sequence shown here is derived from an EMBL/GenBank/DDBJ whole genome shotgun (WGS) entry which is preliminary data.</text>
</comment>
<organism evidence="7 8">
    <name type="scientific">Eiseniibacteriota bacterium</name>
    <dbReference type="NCBI Taxonomy" id="2212470"/>
    <lineage>
        <taxon>Bacteria</taxon>
        <taxon>Candidatus Eiseniibacteriota</taxon>
    </lineage>
</organism>
<dbReference type="CDD" id="cd03230">
    <property type="entry name" value="ABC_DR_subfamily_A"/>
    <property type="match status" value="1"/>
</dbReference>
<comment type="similarity">
    <text evidence="1">Belongs to the ABC transporter superfamily.</text>
</comment>
<gene>
    <name evidence="7" type="ORF">KC729_09790</name>
</gene>
<evidence type="ECO:0000313" key="7">
    <source>
        <dbReference type="EMBL" id="MCA9727962.1"/>
    </source>
</evidence>
<accession>A0A956RQ19</accession>
<evidence type="ECO:0000256" key="1">
    <source>
        <dbReference type="ARBA" id="ARBA00005417"/>
    </source>
</evidence>
<reference evidence="7" key="2">
    <citation type="journal article" date="2021" name="Microbiome">
        <title>Successional dynamics and alternative stable states in a saline activated sludge microbial community over 9 years.</title>
        <authorList>
            <person name="Wang Y."/>
            <person name="Ye J."/>
            <person name="Ju F."/>
            <person name="Liu L."/>
            <person name="Boyd J.A."/>
            <person name="Deng Y."/>
            <person name="Parks D.H."/>
            <person name="Jiang X."/>
            <person name="Yin X."/>
            <person name="Woodcroft B.J."/>
            <person name="Tyson G.W."/>
            <person name="Hugenholtz P."/>
            <person name="Polz M.F."/>
            <person name="Zhang T."/>
        </authorList>
    </citation>
    <scope>NUCLEOTIDE SEQUENCE</scope>
    <source>
        <strain evidence="7">HKST-UBA01</strain>
    </source>
</reference>
<dbReference type="AlphaFoldDB" id="A0A956RQ19"/>
<dbReference type="GO" id="GO:0005524">
    <property type="term" value="F:ATP binding"/>
    <property type="evidence" value="ECO:0007669"/>
    <property type="project" value="UniProtKB-KW"/>
</dbReference>